<dbReference type="PANTHER" id="PTHR42991">
    <property type="entry name" value="ALDEHYDE DEHYDROGENASE"/>
    <property type="match status" value="1"/>
</dbReference>
<dbReference type="EMBL" id="QUMW01000011">
    <property type="protein sequence ID" value="REG24301.1"/>
    <property type="molecule type" value="Genomic_DNA"/>
</dbReference>
<accession>A0A3E0AX40</accession>
<evidence type="ECO:0000259" key="3">
    <source>
        <dbReference type="Pfam" id="PF00171"/>
    </source>
</evidence>
<dbReference type="AlphaFoldDB" id="A0A3E0AX40"/>
<sequence length="478" mass="53512">MEITKVIENEIKKASKYNLNTYPYKYIGSLENLTIYDFDEPALADVVKTAQEKYLEYRKTTLYQRTEILLNTTKLMEEHKETIAEIISYEAKKPVKFAMQEVERSIQTLKLSGIEASKLEGEYINLDVAANGGGRNAFTKYESLGVVYAMTPFNFPLNLVIHKVGPALAVGNSVIVKPSEKTPFSTYFLKYLLEQSGLPEGVMQVVTGDGEKVSDALLSHDEIKKLSFTGSVRVGEILKNKIGLRKLTLELGSTSPLYISKNVKKENIKDIAEQVVNGAFAYNGQACISTQKVFIDDEVFESVIEEIVKKTKQLQYGPLNDHTTDYSDLIDSQSQQRIIEWIKEAEQGGAEILTGGEIYKGSVKPTVITGTTEDMKICRQEIFGPVVVIENLKGRNITEILNDSSFGLNAGVFTSDFEEALQLSNDLDYGQVLINDVPTVRFDHMPYNGRRHSGYGTEGIKYAIKEMSQLKMVSLKYV</sequence>
<dbReference type="GO" id="GO:0008911">
    <property type="term" value="F:lactaldehyde dehydrogenase (NAD+) activity"/>
    <property type="evidence" value="ECO:0007669"/>
    <property type="project" value="TreeGrafter"/>
</dbReference>
<organism evidence="4 5">
    <name type="scientific">Jeotgalicoccus halotolerans</name>
    <dbReference type="NCBI Taxonomy" id="157227"/>
    <lineage>
        <taxon>Bacteria</taxon>
        <taxon>Bacillati</taxon>
        <taxon>Bacillota</taxon>
        <taxon>Bacilli</taxon>
        <taxon>Bacillales</taxon>
        <taxon>Staphylococcaceae</taxon>
        <taxon>Jeotgalicoccus</taxon>
    </lineage>
</organism>
<evidence type="ECO:0000256" key="2">
    <source>
        <dbReference type="ARBA" id="ARBA00023002"/>
    </source>
</evidence>
<dbReference type="InterPro" id="IPR015590">
    <property type="entry name" value="Aldehyde_DH_dom"/>
</dbReference>
<dbReference type="InterPro" id="IPR016163">
    <property type="entry name" value="Ald_DH_C"/>
</dbReference>
<evidence type="ECO:0000313" key="5">
    <source>
        <dbReference type="Proteomes" id="UP000257076"/>
    </source>
</evidence>
<comment type="similarity">
    <text evidence="1">Belongs to the aldehyde dehydrogenase family.</text>
</comment>
<keyword evidence="2" id="KW-0560">Oxidoreductase</keyword>
<evidence type="ECO:0000256" key="1">
    <source>
        <dbReference type="ARBA" id="ARBA00009986"/>
    </source>
</evidence>
<evidence type="ECO:0000313" key="4">
    <source>
        <dbReference type="EMBL" id="REG24301.1"/>
    </source>
</evidence>
<dbReference type="Pfam" id="PF00171">
    <property type="entry name" value="Aldedh"/>
    <property type="match status" value="1"/>
</dbReference>
<dbReference type="InterPro" id="IPR016162">
    <property type="entry name" value="Ald_DH_N"/>
</dbReference>
<protein>
    <submittedName>
        <fullName evidence="4">Acyl-CoA reductase-like NAD-dependent aldehyde dehydrogenase</fullName>
    </submittedName>
</protein>
<comment type="caution">
    <text evidence="4">The sequence shown here is derived from an EMBL/GenBank/DDBJ whole genome shotgun (WGS) entry which is preliminary data.</text>
</comment>
<reference evidence="4 5" key="1">
    <citation type="submission" date="2018-08" db="EMBL/GenBank/DDBJ databases">
        <title>Genomic Encyclopedia of Type Strains, Phase IV (KMG-IV): sequencing the most valuable type-strain genomes for metagenomic binning, comparative biology and taxonomic classification.</title>
        <authorList>
            <person name="Goeker M."/>
        </authorList>
    </citation>
    <scope>NUCLEOTIDE SEQUENCE [LARGE SCALE GENOMIC DNA]</scope>
    <source>
        <strain evidence="4 5">DSM 17274</strain>
    </source>
</reference>
<dbReference type="Gene3D" id="3.40.309.10">
    <property type="entry name" value="Aldehyde Dehydrogenase, Chain A, domain 2"/>
    <property type="match status" value="1"/>
</dbReference>
<dbReference type="Proteomes" id="UP000257076">
    <property type="component" value="Unassembled WGS sequence"/>
</dbReference>
<feature type="domain" description="Aldehyde dehydrogenase" evidence="3">
    <location>
        <begin position="35"/>
        <end position="473"/>
    </location>
</feature>
<keyword evidence="5" id="KW-1185">Reference proteome</keyword>
<dbReference type="OrthoDB" id="20170at2"/>
<dbReference type="SUPFAM" id="SSF53720">
    <property type="entry name" value="ALDH-like"/>
    <property type="match status" value="1"/>
</dbReference>
<proteinExistence type="inferred from homology"/>
<name>A0A3E0AX40_9STAP</name>
<dbReference type="RefSeq" id="WP_115885197.1">
    <property type="nucleotide sequence ID" value="NZ_CBCSHX010000003.1"/>
</dbReference>
<dbReference type="Gene3D" id="3.40.605.10">
    <property type="entry name" value="Aldehyde Dehydrogenase, Chain A, domain 1"/>
    <property type="match status" value="1"/>
</dbReference>
<gene>
    <name evidence="4" type="ORF">DFR63_1394</name>
</gene>
<dbReference type="InterPro" id="IPR051020">
    <property type="entry name" value="ALDH-related_metabolic_enz"/>
</dbReference>
<dbReference type="InterPro" id="IPR016161">
    <property type="entry name" value="Ald_DH/histidinol_DH"/>
</dbReference>
<dbReference type="PANTHER" id="PTHR42991:SF1">
    <property type="entry name" value="ALDEHYDE DEHYDROGENASE"/>
    <property type="match status" value="1"/>
</dbReference>